<dbReference type="InterPro" id="IPR005021">
    <property type="entry name" value="Terminase_largesu-like"/>
</dbReference>
<dbReference type="AlphaFoldDB" id="A0A1U7CNL2"/>
<dbReference type="InterPro" id="IPR027417">
    <property type="entry name" value="P-loop_NTPase"/>
</dbReference>
<dbReference type="RefSeq" id="WP_076345140.1">
    <property type="nucleotide sequence ID" value="NZ_CP019082.1"/>
</dbReference>
<organism evidence="3 4">
    <name type="scientific">Paludisphaera borealis</name>
    <dbReference type="NCBI Taxonomy" id="1387353"/>
    <lineage>
        <taxon>Bacteria</taxon>
        <taxon>Pseudomonadati</taxon>
        <taxon>Planctomycetota</taxon>
        <taxon>Planctomycetia</taxon>
        <taxon>Isosphaerales</taxon>
        <taxon>Isosphaeraceae</taxon>
        <taxon>Paludisphaera</taxon>
    </lineage>
</organism>
<evidence type="ECO:0000259" key="2">
    <source>
        <dbReference type="Pfam" id="PF20441"/>
    </source>
</evidence>
<accession>A0A1U7CNL2</accession>
<dbReference type="Gene3D" id="3.40.50.300">
    <property type="entry name" value="P-loop containing nucleotide triphosphate hydrolases"/>
    <property type="match status" value="1"/>
</dbReference>
<keyword evidence="4" id="KW-1185">Reference proteome</keyword>
<evidence type="ECO:0000259" key="1">
    <source>
        <dbReference type="Pfam" id="PF03354"/>
    </source>
</evidence>
<dbReference type="EMBL" id="CP019082">
    <property type="protein sequence ID" value="APW60473.1"/>
    <property type="molecule type" value="Genomic_DNA"/>
</dbReference>
<feature type="domain" description="Terminase large subunit-like ATPase" evidence="1">
    <location>
        <begin position="58"/>
        <end position="230"/>
    </location>
</feature>
<proteinExistence type="predicted"/>
<gene>
    <name evidence="3" type="ORF">BSF38_01943</name>
</gene>
<dbReference type="Proteomes" id="UP000186309">
    <property type="component" value="Chromosome"/>
</dbReference>
<dbReference type="OrthoDB" id="9760250at2"/>
<dbReference type="PANTHER" id="PTHR41287">
    <property type="match status" value="1"/>
</dbReference>
<evidence type="ECO:0000313" key="4">
    <source>
        <dbReference type="Proteomes" id="UP000186309"/>
    </source>
</evidence>
<dbReference type="InterPro" id="IPR046462">
    <property type="entry name" value="TerL_nuclease"/>
</dbReference>
<name>A0A1U7CNL2_9BACT</name>
<dbReference type="GO" id="GO:0004519">
    <property type="term" value="F:endonuclease activity"/>
    <property type="evidence" value="ECO:0007669"/>
    <property type="project" value="InterPro"/>
</dbReference>
<evidence type="ECO:0008006" key="5">
    <source>
        <dbReference type="Google" id="ProtNLM"/>
    </source>
</evidence>
<dbReference type="PANTHER" id="PTHR41287:SF1">
    <property type="entry name" value="PROTEIN YMFN"/>
    <property type="match status" value="1"/>
</dbReference>
<dbReference type="Pfam" id="PF20441">
    <property type="entry name" value="TerL_nuclease"/>
    <property type="match status" value="1"/>
</dbReference>
<dbReference type="STRING" id="1387353.BSF38_01943"/>
<dbReference type="InterPro" id="IPR046461">
    <property type="entry name" value="TerL_ATPase"/>
</dbReference>
<evidence type="ECO:0000313" key="3">
    <source>
        <dbReference type="EMBL" id="APW60473.1"/>
    </source>
</evidence>
<feature type="domain" description="Terminase large subunit-like endonuclease" evidence="2">
    <location>
        <begin position="259"/>
        <end position="525"/>
    </location>
</feature>
<reference evidence="4" key="1">
    <citation type="submission" date="2016-12" db="EMBL/GenBank/DDBJ databases">
        <title>Comparative genomics of four Isosphaeraceae planctomycetes: a common pool of plasmids and glycoside hydrolase genes.</title>
        <authorList>
            <person name="Ivanova A."/>
        </authorList>
    </citation>
    <scope>NUCLEOTIDE SEQUENCE [LARGE SCALE GENOMIC DNA]</scope>
    <source>
        <strain evidence="4">PX4</strain>
    </source>
</reference>
<dbReference type="Pfam" id="PF03354">
    <property type="entry name" value="TerL_ATPase"/>
    <property type="match status" value="1"/>
</dbReference>
<protein>
    <recommendedName>
        <fullName evidence="5">Terminase large subunit</fullName>
    </recommendedName>
</protein>
<dbReference type="KEGG" id="pbor:BSF38_01943"/>
<sequence>MPLTIENFNPIVTPSDREALKLGFRFDREKANRPVKFIERICKQSMGEFSGKPLLLLDWQKQALWRAFGWVDADGYRRHRELFIFVPKKNGKTELVSALSLYLLMGEDEAVPKIALAAVDKKQAGAMWEEADRMIKASPFLEARLNSVEFHKRIRYAKNQGEILTHSSDVDSKEGGSLSAVLIDELHLWTKYRRKAWNVYAGSGAARRQPLKVVISTAGNDRESVMWEQLCRARKIESGELIDPYMCAVLFGPNDGEEVDPHSKETWFRFNPSLGHTMSLTGFQADYEAAKSTPSDFADWKQRRLNVWTTKTNRFIDIETWNRCESPRTPEAIQESAELSFAGTDLSDLRDMTAVSIITGSVPTGFDIKIRAWMTRVEAERKQAQYGIPLMLWVEQGFLELCPGPRIDLDMVRDAIEEEFERHRFSSLFVDPWNAREMNLALQAKGVPVTEIRQGMQSLSQPTKELDRLIAEGKWRHGGNPLYTWTASNCEVERDKNNNFMLRKPSGYEKIDPMAASVNALAAAIANAGVKPKQIITVAPKIYWS</sequence>